<proteinExistence type="predicted"/>
<dbReference type="InterPro" id="IPR045281">
    <property type="entry name" value="CONSTANS-like"/>
</dbReference>
<dbReference type="GO" id="GO:2000028">
    <property type="term" value="P:regulation of photoperiodism, flowering"/>
    <property type="evidence" value="ECO:0007669"/>
    <property type="project" value="TreeGrafter"/>
</dbReference>
<gene>
    <name evidence="5" type="ORF">ZIOFF_021550</name>
</gene>
<accession>A0A8J5LJN1</accession>
<feature type="domain" description="CCT" evidence="4">
    <location>
        <begin position="85"/>
        <end position="127"/>
    </location>
</feature>
<protein>
    <recommendedName>
        <fullName evidence="4">CCT domain-containing protein</fullName>
    </recommendedName>
</protein>
<dbReference type="Pfam" id="PF06203">
    <property type="entry name" value="CCT"/>
    <property type="match status" value="1"/>
</dbReference>
<dbReference type="PROSITE" id="PS51017">
    <property type="entry name" value="CCT"/>
    <property type="match status" value="1"/>
</dbReference>
<evidence type="ECO:0000256" key="3">
    <source>
        <dbReference type="PROSITE-ProRule" id="PRU00357"/>
    </source>
</evidence>
<dbReference type="InterPro" id="IPR010402">
    <property type="entry name" value="CCT_domain"/>
</dbReference>
<name>A0A8J5LJN1_ZINOF</name>
<dbReference type="Proteomes" id="UP000734854">
    <property type="component" value="Unassembled WGS sequence"/>
</dbReference>
<evidence type="ECO:0000313" key="6">
    <source>
        <dbReference type="Proteomes" id="UP000734854"/>
    </source>
</evidence>
<sequence>MASPALQCWLSNAFVGPVEGNSSKYSLMGSNSAIYHPCNGYNGNRNTANPAMLNVLVANHNTEMSRSGGGNASGSGVVQIRIAQREAALKKFREKRTERNFIKKVRYQSRKILAEQRPRVRGQFVRKTVCEKNNEMKES</sequence>
<dbReference type="GO" id="GO:0003700">
    <property type="term" value="F:DNA-binding transcription factor activity"/>
    <property type="evidence" value="ECO:0007669"/>
    <property type="project" value="TreeGrafter"/>
</dbReference>
<dbReference type="EMBL" id="JACMSC010000006">
    <property type="protein sequence ID" value="KAG6518148.1"/>
    <property type="molecule type" value="Genomic_DNA"/>
</dbReference>
<dbReference type="GO" id="GO:0005634">
    <property type="term" value="C:nucleus"/>
    <property type="evidence" value="ECO:0007669"/>
    <property type="project" value="UniProtKB-SubCell"/>
</dbReference>
<evidence type="ECO:0000259" key="4">
    <source>
        <dbReference type="PROSITE" id="PS51017"/>
    </source>
</evidence>
<comment type="subcellular location">
    <subcellularLocation>
        <location evidence="1 3">Nucleus</location>
    </subcellularLocation>
</comment>
<comment type="caution">
    <text evidence="5">The sequence shown here is derived from an EMBL/GenBank/DDBJ whole genome shotgun (WGS) entry which is preliminary data.</text>
</comment>
<keyword evidence="6" id="KW-1185">Reference proteome</keyword>
<organism evidence="5 6">
    <name type="scientific">Zingiber officinale</name>
    <name type="common">Ginger</name>
    <name type="synonym">Amomum zingiber</name>
    <dbReference type="NCBI Taxonomy" id="94328"/>
    <lineage>
        <taxon>Eukaryota</taxon>
        <taxon>Viridiplantae</taxon>
        <taxon>Streptophyta</taxon>
        <taxon>Embryophyta</taxon>
        <taxon>Tracheophyta</taxon>
        <taxon>Spermatophyta</taxon>
        <taxon>Magnoliopsida</taxon>
        <taxon>Liliopsida</taxon>
        <taxon>Zingiberales</taxon>
        <taxon>Zingiberaceae</taxon>
        <taxon>Zingiber</taxon>
    </lineage>
</organism>
<dbReference type="PANTHER" id="PTHR31319:SF97">
    <property type="entry name" value="CCT DOMAIN-CONTAINING PROTEIN"/>
    <property type="match status" value="1"/>
</dbReference>
<keyword evidence="2 3" id="KW-0539">Nucleus</keyword>
<evidence type="ECO:0000256" key="2">
    <source>
        <dbReference type="ARBA" id="ARBA00023242"/>
    </source>
</evidence>
<dbReference type="AlphaFoldDB" id="A0A8J5LJN1"/>
<dbReference type="GO" id="GO:0009909">
    <property type="term" value="P:regulation of flower development"/>
    <property type="evidence" value="ECO:0007669"/>
    <property type="project" value="InterPro"/>
</dbReference>
<reference evidence="5 6" key="1">
    <citation type="submission" date="2020-08" db="EMBL/GenBank/DDBJ databases">
        <title>Plant Genome Project.</title>
        <authorList>
            <person name="Zhang R.-G."/>
        </authorList>
    </citation>
    <scope>NUCLEOTIDE SEQUENCE [LARGE SCALE GENOMIC DNA]</scope>
    <source>
        <tissue evidence="5">Rhizome</tissue>
    </source>
</reference>
<evidence type="ECO:0000256" key="1">
    <source>
        <dbReference type="ARBA" id="ARBA00004123"/>
    </source>
</evidence>
<dbReference type="PANTHER" id="PTHR31319">
    <property type="entry name" value="ZINC FINGER PROTEIN CONSTANS-LIKE 4"/>
    <property type="match status" value="1"/>
</dbReference>
<evidence type="ECO:0000313" key="5">
    <source>
        <dbReference type="EMBL" id="KAG6518148.1"/>
    </source>
</evidence>